<evidence type="ECO:0000313" key="2">
    <source>
        <dbReference type="Proteomes" id="UP001153678"/>
    </source>
</evidence>
<comment type="caution">
    <text evidence="1">The sequence shown here is derived from an EMBL/GenBank/DDBJ whole genome shotgun (WGS) entry which is preliminary data.</text>
</comment>
<reference evidence="1" key="1">
    <citation type="submission" date="2022-08" db="EMBL/GenBank/DDBJ databases">
        <authorList>
            <person name="Kallberg Y."/>
            <person name="Tangrot J."/>
            <person name="Rosling A."/>
        </authorList>
    </citation>
    <scope>NUCLEOTIDE SEQUENCE</scope>
    <source>
        <strain evidence="1">Wild A</strain>
    </source>
</reference>
<feature type="non-terminal residue" evidence="1">
    <location>
        <position position="184"/>
    </location>
</feature>
<protein>
    <submittedName>
        <fullName evidence="1">4964_t:CDS:1</fullName>
    </submittedName>
</protein>
<dbReference type="Proteomes" id="UP001153678">
    <property type="component" value="Unassembled WGS sequence"/>
</dbReference>
<proteinExistence type="predicted"/>
<name>A0A9W4T6Z1_9GLOM</name>
<evidence type="ECO:0000313" key="1">
    <source>
        <dbReference type="EMBL" id="CAI2194111.1"/>
    </source>
</evidence>
<accession>A0A9W4T6Z1</accession>
<sequence length="184" mass="21315">MTVTKTRILSGHVTLLLWKIISIKESLTVQDLFEYIVNQYVSQLKEEILETIEVHCSETKEQVGDEIELECIIYDVVNIFANDNNSQPVNAFEILKDAAKKRHLPTFNFSLQNSKSNDKLKLDILSYISSHKGGWTCDVIPTGKKFIRELSDVLWYINKCGNKTFNNRYTIPVEFFQFVGRYNP</sequence>
<organism evidence="1 2">
    <name type="scientific">Funneliformis geosporum</name>
    <dbReference type="NCBI Taxonomy" id="1117311"/>
    <lineage>
        <taxon>Eukaryota</taxon>
        <taxon>Fungi</taxon>
        <taxon>Fungi incertae sedis</taxon>
        <taxon>Mucoromycota</taxon>
        <taxon>Glomeromycotina</taxon>
        <taxon>Glomeromycetes</taxon>
        <taxon>Glomerales</taxon>
        <taxon>Glomeraceae</taxon>
        <taxon>Funneliformis</taxon>
    </lineage>
</organism>
<dbReference type="AlphaFoldDB" id="A0A9W4T6Z1"/>
<gene>
    <name evidence="1" type="ORF">FWILDA_LOCUS16412</name>
</gene>
<dbReference type="OrthoDB" id="2419256at2759"/>
<keyword evidence="2" id="KW-1185">Reference proteome</keyword>
<dbReference type="EMBL" id="CAMKVN010010467">
    <property type="protein sequence ID" value="CAI2194111.1"/>
    <property type="molecule type" value="Genomic_DNA"/>
</dbReference>